<proteinExistence type="predicted"/>
<evidence type="ECO:0000256" key="2">
    <source>
        <dbReference type="SAM" id="SignalP"/>
    </source>
</evidence>
<feature type="chain" id="PRO_5007556845" evidence="2">
    <location>
        <begin position="36"/>
        <end position="308"/>
    </location>
</feature>
<dbReference type="Proteomes" id="UP000075312">
    <property type="component" value="Unassembled WGS sequence"/>
</dbReference>
<evidence type="ECO:0000259" key="3">
    <source>
        <dbReference type="PROSITE" id="PS50213"/>
    </source>
</evidence>
<evidence type="ECO:0000313" key="5">
    <source>
        <dbReference type="Proteomes" id="UP000075312"/>
    </source>
</evidence>
<sequence length="308" mass="32583">MIFWETPMWHRCAQARTPLKPTLLAPAFLALTALAGCQSQARQDPYVTPTSTCSYMLPTVSGARTYAPGKTAAENQKGIPDSALAYADPESPAFCDRPLSDTLPTAIEMADYVHGLNTTGLFGTLQQSGPYTVFGIPNAVLETYQTPAGSKLTAPENATLLRDILAYSIVKGEWSVDQLRVAAQASPTHSVGLPTLSGRILSAWIDQPTGQIILGNGAGMTSRLWVTGIPQSNGRLYFTQSLFLPPANDPPVTIAKRATQAVRADTPKGIPAPVAVTPVVPQPIPGHRATGGANTLATPPVLQNSTTR</sequence>
<comment type="caution">
    <text evidence="4">The sequence shown here is derived from an EMBL/GenBank/DDBJ whole genome shotgun (WGS) entry which is preliminary data.</text>
</comment>
<dbReference type="RefSeq" id="WP_062144202.1">
    <property type="nucleotide sequence ID" value="NZ_LHZY01000063.1"/>
</dbReference>
<dbReference type="PROSITE" id="PS50213">
    <property type="entry name" value="FAS1"/>
    <property type="match status" value="1"/>
</dbReference>
<dbReference type="EMBL" id="LHZY01000063">
    <property type="protein sequence ID" value="KXV70585.1"/>
    <property type="molecule type" value="Genomic_DNA"/>
</dbReference>
<evidence type="ECO:0000256" key="1">
    <source>
        <dbReference type="SAM" id="MobiDB-lite"/>
    </source>
</evidence>
<dbReference type="PATRIC" id="fig|178900.6.peg.2549"/>
<organism evidence="4 5">
    <name type="scientific">Acetobacter cerevisiae</name>
    <dbReference type="NCBI Taxonomy" id="178900"/>
    <lineage>
        <taxon>Bacteria</taxon>
        <taxon>Pseudomonadati</taxon>
        <taxon>Pseudomonadota</taxon>
        <taxon>Alphaproteobacteria</taxon>
        <taxon>Acetobacterales</taxon>
        <taxon>Acetobacteraceae</taxon>
        <taxon>Acetobacter</taxon>
    </lineage>
</organism>
<gene>
    <name evidence="4" type="ORF">AD952_12565</name>
</gene>
<keyword evidence="2" id="KW-0732">Signal</keyword>
<dbReference type="InterPro" id="IPR000782">
    <property type="entry name" value="FAS1_domain"/>
</dbReference>
<reference evidence="4 5" key="1">
    <citation type="submission" date="2015-06" db="EMBL/GenBank/DDBJ databases">
        <title>Improved classification and identification of acetic acid bacteria using matrix-assisted laser desorption/ionization time-of-flight mass spectrometry; Gluconobacter nephelii and Gluconobacter uchimurae are later heterotypic synonyms of Gluconobacter japonicus and Gluconobacter oxydans, respectively.</title>
        <authorList>
            <person name="Li L."/>
            <person name="Cleenwerck I."/>
            <person name="De Vuyst L."/>
            <person name="Vandamme P."/>
        </authorList>
    </citation>
    <scope>NUCLEOTIDE SEQUENCE [LARGE SCALE GENOMIC DNA]</scope>
    <source>
        <strain evidence="4 5">LMG 1608</strain>
    </source>
</reference>
<feature type="compositionally biased region" description="Polar residues" evidence="1">
    <location>
        <begin position="292"/>
        <end position="308"/>
    </location>
</feature>
<dbReference type="SUPFAM" id="SSF82153">
    <property type="entry name" value="FAS1 domain"/>
    <property type="match status" value="1"/>
</dbReference>
<dbReference type="AlphaFoldDB" id="A0A149URS0"/>
<name>A0A149URS0_9PROT</name>
<feature type="signal peptide" evidence="2">
    <location>
        <begin position="1"/>
        <end position="35"/>
    </location>
</feature>
<dbReference type="InterPro" id="IPR036378">
    <property type="entry name" value="FAS1_dom_sf"/>
</dbReference>
<protein>
    <submittedName>
        <fullName evidence="4">Fasciclin</fullName>
    </submittedName>
</protein>
<evidence type="ECO:0000313" key="4">
    <source>
        <dbReference type="EMBL" id="KXV70585.1"/>
    </source>
</evidence>
<feature type="domain" description="FAS1" evidence="3">
    <location>
        <begin position="96"/>
        <end position="243"/>
    </location>
</feature>
<accession>A0A149URS0</accession>
<dbReference type="Gene3D" id="2.30.180.10">
    <property type="entry name" value="FAS1 domain"/>
    <property type="match status" value="1"/>
</dbReference>
<feature type="region of interest" description="Disordered" evidence="1">
    <location>
        <begin position="286"/>
        <end position="308"/>
    </location>
</feature>